<comment type="similarity">
    <text evidence="3">Belongs to the class-III pyridoxal-phosphate-dependent aminotransferase family.</text>
</comment>
<dbReference type="GO" id="GO:0008483">
    <property type="term" value="F:transaminase activity"/>
    <property type="evidence" value="ECO:0007669"/>
    <property type="project" value="UniProtKB-KW"/>
</dbReference>
<comment type="cofactor">
    <cofactor evidence="1">
        <name>pyridoxal 5'-phosphate</name>
        <dbReference type="ChEBI" id="CHEBI:597326"/>
    </cofactor>
</comment>
<comment type="caution">
    <text evidence="4">The sequence shown here is derived from an EMBL/GenBank/DDBJ whole genome shotgun (WGS) entry which is preliminary data.</text>
</comment>
<dbReference type="PANTHER" id="PTHR43713">
    <property type="entry name" value="GLUTAMATE-1-SEMIALDEHYDE 2,1-AMINOMUTASE"/>
    <property type="match status" value="1"/>
</dbReference>
<name>A0ABV6JBW8_9BACL</name>
<evidence type="ECO:0000256" key="2">
    <source>
        <dbReference type="ARBA" id="ARBA00022898"/>
    </source>
</evidence>
<keyword evidence="4" id="KW-0808">Transferase</keyword>
<dbReference type="Pfam" id="PF00202">
    <property type="entry name" value="Aminotran_3"/>
    <property type="match status" value="1"/>
</dbReference>
<evidence type="ECO:0000256" key="3">
    <source>
        <dbReference type="RuleBase" id="RU003560"/>
    </source>
</evidence>
<dbReference type="InterPro" id="IPR015422">
    <property type="entry name" value="PyrdxlP-dep_Trfase_small"/>
</dbReference>
<evidence type="ECO:0000256" key="1">
    <source>
        <dbReference type="ARBA" id="ARBA00001933"/>
    </source>
</evidence>
<dbReference type="RefSeq" id="WP_204821532.1">
    <property type="nucleotide sequence ID" value="NZ_JANHOF010000014.1"/>
</dbReference>
<dbReference type="Proteomes" id="UP001589818">
    <property type="component" value="Unassembled WGS sequence"/>
</dbReference>
<keyword evidence="5" id="KW-1185">Reference proteome</keyword>
<protein>
    <submittedName>
        <fullName evidence="4">Aspartate aminotransferase family protein</fullName>
    </submittedName>
</protein>
<dbReference type="InterPro" id="IPR015424">
    <property type="entry name" value="PyrdxlP-dep_Trfase"/>
</dbReference>
<keyword evidence="4" id="KW-0032">Aminotransferase</keyword>
<reference evidence="4 5" key="1">
    <citation type="submission" date="2024-09" db="EMBL/GenBank/DDBJ databases">
        <authorList>
            <person name="Sun Q."/>
            <person name="Mori K."/>
        </authorList>
    </citation>
    <scope>NUCLEOTIDE SEQUENCE [LARGE SCALE GENOMIC DNA]</scope>
    <source>
        <strain evidence="4 5">CCM 4839</strain>
    </source>
</reference>
<dbReference type="InterPro" id="IPR049704">
    <property type="entry name" value="Aminotrans_3_PPA_site"/>
</dbReference>
<evidence type="ECO:0000313" key="5">
    <source>
        <dbReference type="Proteomes" id="UP001589818"/>
    </source>
</evidence>
<dbReference type="PANTHER" id="PTHR43713:SF3">
    <property type="entry name" value="GLUTAMATE-1-SEMIALDEHYDE 2,1-AMINOMUTASE 1, CHLOROPLASTIC-RELATED"/>
    <property type="match status" value="1"/>
</dbReference>
<gene>
    <name evidence="4" type="ORF">ACFFJ8_18755</name>
</gene>
<dbReference type="Gene3D" id="3.90.1150.10">
    <property type="entry name" value="Aspartate Aminotransferase, domain 1"/>
    <property type="match status" value="1"/>
</dbReference>
<dbReference type="SUPFAM" id="SSF53383">
    <property type="entry name" value="PLP-dependent transferases"/>
    <property type="match status" value="1"/>
</dbReference>
<keyword evidence="2 3" id="KW-0663">Pyridoxal phosphate</keyword>
<accession>A0ABV6JBW8</accession>
<sequence length="436" mass="46557">MTTFQVSTANYAEAGSYLAGGVASSLRASMKPVPLYAESGKGSRIKDADGNEYIDYMLAYGPLILGHAHEGLTASIVEAMQKGYTYGIQHQGEIELARLLCEVLPCADKVSLSGSGTEAVMLALRLARAYTGKSKVIRFHGHYHGWSDSIFTSFPSADMKGHASSGSGSVLPGTNGQSESSLSDIILLPWNDPEVLESTLRERHAEIAAVITEPVMCNSGCIHPAPGYLELMRSLTKELGIVMIMDEVITGFRLAIGGAQERLGITPDLVTVGKALGGGIAISAVGGQEDIMKLIDGGTVSHLGTLNGNSVSTAAAIATIRELSKDNGAAYVQMERLTDKLTEGIRTLFAKHEVPAVVNQIGPVFNVMFTDEPEVIDFETYNKRDSAKYARFAELVLHEGVLLRPNGLWYLSAAHSESDIDGTLAAIDRVLPQLKS</sequence>
<dbReference type="PROSITE" id="PS00600">
    <property type="entry name" value="AA_TRANSFER_CLASS_3"/>
    <property type="match status" value="1"/>
</dbReference>
<evidence type="ECO:0000313" key="4">
    <source>
        <dbReference type="EMBL" id="MFC0393406.1"/>
    </source>
</evidence>
<dbReference type="CDD" id="cd00610">
    <property type="entry name" value="OAT_like"/>
    <property type="match status" value="1"/>
</dbReference>
<dbReference type="InterPro" id="IPR005814">
    <property type="entry name" value="Aminotrans_3"/>
</dbReference>
<dbReference type="Gene3D" id="3.40.640.10">
    <property type="entry name" value="Type I PLP-dependent aspartate aminotransferase-like (Major domain)"/>
    <property type="match status" value="1"/>
</dbReference>
<organism evidence="4 5">
    <name type="scientific">Paenibacillus mendelii</name>
    <dbReference type="NCBI Taxonomy" id="206163"/>
    <lineage>
        <taxon>Bacteria</taxon>
        <taxon>Bacillati</taxon>
        <taxon>Bacillota</taxon>
        <taxon>Bacilli</taxon>
        <taxon>Bacillales</taxon>
        <taxon>Paenibacillaceae</taxon>
        <taxon>Paenibacillus</taxon>
    </lineage>
</organism>
<proteinExistence type="inferred from homology"/>
<dbReference type="InterPro" id="IPR015421">
    <property type="entry name" value="PyrdxlP-dep_Trfase_major"/>
</dbReference>
<dbReference type="NCBIfam" id="NF000818">
    <property type="entry name" value="PRK00062.1"/>
    <property type="match status" value="1"/>
</dbReference>
<dbReference type="EMBL" id="JBHLVF010000033">
    <property type="protein sequence ID" value="MFC0393406.1"/>
    <property type="molecule type" value="Genomic_DNA"/>
</dbReference>